<dbReference type="SUPFAM" id="SSF51735">
    <property type="entry name" value="NAD(P)-binding Rossmann-fold domains"/>
    <property type="match status" value="1"/>
</dbReference>
<proteinExistence type="inferred from homology"/>
<protein>
    <submittedName>
        <fullName evidence="3">NAD(P)-dependent oxidoreductase</fullName>
    </submittedName>
</protein>
<comment type="similarity">
    <text evidence="1">Belongs to the NAD(P)-dependent epimerase/dehydratase family.</text>
</comment>
<comment type="caution">
    <text evidence="3">The sequence shown here is derived from an EMBL/GenBank/DDBJ whole genome shotgun (WGS) entry which is preliminary data.</text>
</comment>
<evidence type="ECO:0000313" key="3">
    <source>
        <dbReference type="EMBL" id="RJO61829.1"/>
    </source>
</evidence>
<gene>
    <name evidence="3" type="ORF">C4544_01750</name>
</gene>
<dbReference type="AlphaFoldDB" id="A0A419DFD3"/>
<dbReference type="EMBL" id="QZJW01000009">
    <property type="protein sequence ID" value="RJO61829.1"/>
    <property type="molecule type" value="Genomic_DNA"/>
</dbReference>
<dbReference type="PANTHER" id="PTHR43000">
    <property type="entry name" value="DTDP-D-GLUCOSE 4,6-DEHYDRATASE-RELATED"/>
    <property type="match status" value="1"/>
</dbReference>
<dbReference type="Gene3D" id="3.40.50.720">
    <property type="entry name" value="NAD(P)-binding Rossmann-like Domain"/>
    <property type="match status" value="1"/>
</dbReference>
<name>A0A419DFD3_9BACT</name>
<evidence type="ECO:0000259" key="2">
    <source>
        <dbReference type="Pfam" id="PF01370"/>
    </source>
</evidence>
<feature type="domain" description="NAD-dependent epimerase/dehydratase" evidence="2">
    <location>
        <begin position="7"/>
        <end position="254"/>
    </location>
</feature>
<reference evidence="3 4" key="1">
    <citation type="journal article" date="2017" name="ISME J.">
        <title>Energy and carbon metabolisms in a deep terrestrial subsurface fluid microbial community.</title>
        <authorList>
            <person name="Momper L."/>
            <person name="Jungbluth S.P."/>
            <person name="Lee M.D."/>
            <person name="Amend J.P."/>
        </authorList>
    </citation>
    <scope>NUCLEOTIDE SEQUENCE [LARGE SCALE GENOMIC DNA]</scope>
    <source>
        <strain evidence="3">SURF_29</strain>
    </source>
</reference>
<evidence type="ECO:0000256" key="1">
    <source>
        <dbReference type="ARBA" id="ARBA00007637"/>
    </source>
</evidence>
<dbReference type="InterPro" id="IPR036291">
    <property type="entry name" value="NAD(P)-bd_dom_sf"/>
</dbReference>
<accession>A0A419DFD3</accession>
<sequence>MKDKKKILVFGASGFIGTYLIDELLKNHFHVIAADISDIGRAHYEKQGVSFEIIDVTNKPDIHKLPDESVDAVINLACVQPANVSKEMYNPVDYINVNVIGTLNLLEYCRISKVPKMIIATSHRNTKGLWKKGRKIREEEGRAIDFSGEYAMFSISESAAEDCIAHYSSEYGLQGIVFRLPPVYGYGPHTVIYKNGVEEKTGFQAFIDHASSGRPIEIWGDPDIGRDIIYVKDVVNAFVFALNSTTAKGLYNICSGRTLSLKQQAEETLKVFGKIEGDQKVIFRPERKNSIDPFLYNNEKAKRELGWSPKYCFSDLLMDYKKEMESGRFQYLIEKRQQMLKK</sequence>
<dbReference type="InterPro" id="IPR001509">
    <property type="entry name" value="Epimerase_deHydtase"/>
</dbReference>
<dbReference type="Proteomes" id="UP000285655">
    <property type="component" value="Unassembled WGS sequence"/>
</dbReference>
<organism evidence="3 4">
    <name type="scientific">candidate division WS5 bacterium</name>
    <dbReference type="NCBI Taxonomy" id="2093353"/>
    <lineage>
        <taxon>Bacteria</taxon>
        <taxon>candidate division WS5</taxon>
    </lineage>
</organism>
<evidence type="ECO:0000313" key="4">
    <source>
        <dbReference type="Proteomes" id="UP000285655"/>
    </source>
</evidence>
<dbReference type="Pfam" id="PF01370">
    <property type="entry name" value="Epimerase"/>
    <property type="match status" value="1"/>
</dbReference>